<evidence type="ECO:0000313" key="3">
    <source>
        <dbReference type="Proteomes" id="UP000222564"/>
    </source>
</evidence>
<dbReference type="InterPro" id="IPR035093">
    <property type="entry name" value="RelE/ParE_toxin_dom_sf"/>
</dbReference>
<protein>
    <submittedName>
        <fullName evidence="2">Plasmid stabilization protein</fullName>
    </submittedName>
</protein>
<evidence type="ECO:0000313" key="2">
    <source>
        <dbReference type="EMBL" id="PHJ38417.1"/>
    </source>
</evidence>
<keyword evidence="1" id="KW-1277">Toxin-antitoxin system</keyword>
<proteinExistence type="predicted"/>
<dbReference type="AlphaFoldDB" id="A0A2C6M837"/>
<keyword evidence="3" id="KW-1185">Reference proteome</keyword>
<dbReference type="Proteomes" id="UP000222564">
    <property type="component" value="Unassembled WGS sequence"/>
</dbReference>
<dbReference type="InterPro" id="IPR007712">
    <property type="entry name" value="RelE/ParE_toxin"/>
</dbReference>
<evidence type="ECO:0000256" key="1">
    <source>
        <dbReference type="ARBA" id="ARBA00022649"/>
    </source>
</evidence>
<organism evidence="2 3">
    <name type="scientific">Desulforamulus profundi</name>
    <dbReference type="NCBI Taxonomy" id="1383067"/>
    <lineage>
        <taxon>Bacteria</taxon>
        <taxon>Bacillati</taxon>
        <taxon>Bacillota</taxon>
        <taxon>Clostridia</taxon>
        <taxon>Eubacteriales</taxon>
        <taxon>Peptococcaceae</taxon>
        <taxon>Desulforamulus</taxon>
    </lineage>
</organism>
<comment type="caution">
    <text evidence="2">The sequence shown here is derived from an EMBL/GenBank/DDBJ whole genome shotgun (WGS) entry which is preliminary data.</text>
</comment>
<dbReference type="Pfam" id="PF05016">
    <property type="entry name" value="ParE_toxin"/>
    <property type="match status" value="1"/>
</dbReference>
<dbReference type="EMBL" id="AWQQ01000049">
    <property type="protein sequence ID" value="PHJ38417.1"/>
    <property type="molecule type" value="Genomic_DNA"/>
</dbReference>
<sequence length="102" mass="11969">MYKLIVTELAHQDLDNIVSYIAVQLANLTAASDFLDEVDKCYGYLKRNPLMYSKCQDSRLEKEGYRKVVVKNYIIIYKVDENDKKVNILRFFYGAQDYAKLI</sequence>
<dbReference type="RefSeq" id="WP_099082923.1">
    <property type="nucleotide sequence ID" value="NZ_AWQQ01000049.1"/>
</dbReference>
<dbReference type="OrthoDB" id="3268478at2"/>
<dbReference type="SUPFAM" id="SSF143011">
    <property type="entry name" value="RelE-like"/>
    <property type="match status" value="1"/>
</dbReference>
<name>A0A2C6M837_9FIRM</name>
<accession>A0A2C6M837</accession>
<dbReference type="Gene3D" id="3.30.2310.20">
    <property type="entry name" value="RelE-like"/>
    <property type="match status" value="1"/>
</dbReference>
<gene>
    <name evidence="2" type="ORF">P378_09380</name>
</gene>
<reference evidence="2 3" key="1">
    <citation type="submission" date="2013-09" db="EMBL/GenBank/DDBJ databases">
        <title>Biodegradation of hydrocarbons in the deep terrestrial subsurface : characterization of a microbial consortium composed of two Desulfotomaculum species originating from a deep geological formation.</title>
        <authorList>
            <person name="Aullo T."/>
            <person name="Berlendis S."/>
            <person name="Lascourreges J.-F."/>
            <person name="Dessort D."/>
            <person name="Saint-Laurent S."/>
            <person name="Schraauwers B."/>
            <person name="Mas J."/>
            <person name="Magot M."/>
            <person name="Ranchou-Peyruse A."/>
        </authorList>
    </citation>
    <scope>NUCLEOTIDE SEQUENCE [LARGE SCALE GENOMIC DNA]</scope>
    <source>
        <strain evidence="2 3">Bs107</strain>
    </source>
</reference>